<evidence type="ECO:0000313" key="7">
    <source>
        <dbReference type="Proteomes" id="UP000516437"/>
    </source>
</evidence>
<dbReference type="Gene3D" id="3.30.50.10">
    <property type="entry name" value="Erythroid Transcription Factor GATA-1, subunit A"/>
    <property type="match status" value="1"/>
</dbReference>
<evidence type="ECO:0000313" key="6">
    <source>
        <dbReference type="EMBL" id="KAB1206535.1"/>
    </source>
</evidence>
<feature type="compositionally biased region" description="Polar residues" evidence="4">
    <location>
        <begin position="102"/>
        <end position="115"/>
    </location>
</feature>
<name>A0A6A1V1M1_9ROSI</name>
<accession>A0A6A1V1M1</accession>
<dbReference type="EMBL" id="RXIC02000025">
    <property type="protein sequence ID" value="KAB1206535.1"/>
    <property type="molecule type" value="Genomic_DNA"/>
</dbReference>
<dbReference type="SMART" id="SM00401">
    <property type="entry name" value="ZnF_GATA"/>
    <property type="match status" value="1"/>
</dbReference>
<dbReference type="Proteomes" id="UP000516437">
    <property type="component" value="Chromosome 7"/>
</dbReference>
<evidence type="ECO:0000256" key="2">
    <source>
        <dbReference type="ARBA" id="ARBA00023125"/>
    </source>
</evidence>
<feature type="domain" description="GATA-type" evidence="5">
    <location>
        <begin position="2"/>
        <end position="57"/>
    </location>
</feature>
<proteinExistence type="predicted"/>
<organism evidence="6 7">
    <name type="scientific">Morella rubra</name>
    <name type="common">Chinese bayberry</name>
    <dbReference type="NCBI Taxonomy" id="262757"/>
    <lineage>
        <taxon>Eukaryota</taxon>
        <taxon>Viridiplantae</taxon>
        <taxon>Streptophyta</taxon>
        <taxon>Embryophyta</taxon>
        <taxon>Tracheophyta</taxon>
        <taxon>Spermatophyta</taxon>
        <taxon>Magnoliopsida</taxon>
        <taxon>eudicotyledons</taxon>
        <taxon>Gunneridae</taxon>
        <taxon>Pentapetalae</taxon>
        <taxon>rosids</taxon>
        <taxon>fabids</taxon>
        <taxon>Fagales</taxon>
        <taxon>Myricaceae</taxon>
        <taxon>Morella</taxon>
    </lineage>
</organism>
<reference evidence="6 7" key="1">
    <citation type="journal article" date="2019" name="Plant Biotechnol. J.">
        <title>The red bayberry genome and genetic basis of sex determination.</title>
        <authorList>
            <person name="Jia H.M."/>
            <person name="Jia H.J."/>
            <person name="Cai Q.L."/>
            <person name="Wang Y."/>
            <person name="Zhao H.B."/>
            <person name="Yang W.F."/>
            <person name="Wang G.Y."/>
            <person name="Li Y.H."/>
            <person name="Zhan D.L."/>
            <person name="Shen Y.T."/>
            <person name="Niu Q.F."/>
            <person name="Chang L."/>
            <person name="Qiu J."/>
            <person name="Zhao L."/>
            <person name="Xie H.B."/>
            <person name="Fu W.Y."/>
            <person name="Jin J."/>
            <person name="Li X.W."/>
            <person name="Jiao Y."/>
            <person name="Zhou C.C."/>
            <person name="Tu T."/>
            <person name="Chai C.Y."/>
            <person name="Gao J.L."/>
            <person name="Fan L.J."/>
            <person name="van de Weg E."/>
            <person name="Wang J.Y."/>
            <person name="Gao Z.S."/>
        </authorList>
    </citation>
    <scope>NUCLEOTIDE SEQUENCE [LARGE SCALE GENOMIC DNA]</scope>
    <source>
        <tissue evidence="6">Leaves</tissue>
    </source>
</reference>
<protein>
    <submittedName>
        <fullName evidence="6">GATA transcription factor 26</fullName>
    </submittedName>
</protein>
<evidence type="ECO:0000259" key="5">
    <source>
        <dbReference type="SMART" id="SM00401"/>
    </source>
</evidence>
<keyword evidence="7" id="KW-1185">Reference proteome</keyword>
<evidence type="ECO:0000256" key="1">
    <source>
        <dbReference type="ARBA" id="ARBA00023015"/>
    </source>
</evidence>
<dbReference type="OrthoDB" id="515401at2759"/>
<dbReference type="GO" id="GO:0006355">
    <property type="term" value="P:regulation of DNA-templated transcription"/>
    <property type="evidence" value="ECO:0007669"/>
    <property type="project" value="InterPro"/>
</dbReference>
<feature type="compositionally biased region" description="Polar residues" evidence="4">
    <location>
        <begin position="83"/>
        <end position="94"/>
    </location>
</feature>
<keyword evidence="3" id="KW-0804">Transcription</keyword>
<keyword evidence="1" id="KW-0805">Transcription regulation</keyword>
<keyword evidence="2" id="KW-0238">DNA-binding</keyword>
<comment type="caution">
    <text evidence="6">The sequence shown here is derived from an EMBL/GenBank/DDBJ whole genome shotgun (WGS) entry which is preliminary data.</text>
</comment>
<gene>
    <name evidence="6" type="ORF">CJ030_MR7G000009</name>
</gene>
<evidence type="ECO:0000256" key="4">
    <source>
        <dbReference type="SAM" id="MobiDB-lite"/>
    </source>
</evidence>
<dbReference type="GO" id="GO:0008270">
    <property type="term" value="F:zinc ion binding"/>
    <property type="evidence" value="ECO:0007669"/>
    <property type="project" value="InterPro"/>
</dbReference>
<evidence type="ECO:0000256" key="3">
    <source>
        <dbReference type="ARBA" id="ARBA00023163"/>
    </source>
</evidence>
<dbReference type="PANTHER" id="PTHR46855:SF21">
    <property type="entry name" value="GATA ZINC FINGER PROTEIN"/>
    <property type="match status" value="1"/>
</dbReference>
<dbReference type="GO" id="GO:0043565">
    <property type="term" value="F:sequence-specific DNA binding"/>
    <property type="evidence" value="ECO:0007669"/>
    <property type="project" value="InterPro"/>
</dbReference>
<dbReference type="InterPro" id="IPR044589">
    <property type="entry name" value="GATA26/27"/>
</dbReference>
<dbReference type="InterPro" id="IPR013088">
    <property type="entry name" value="Znf_NHR/GATA"/>
</dbReference>
<dbReference type="AlphaFoldDB" id="A0A6A1V1M1"/>
<dbReference type="InterPro" id="IPR000679">
    <property type="entry name" value="Znf_GATA"/>
</dbReference>
<dbReference type="PANTHER" id="PTHR46855">
    <property type="entry name" value="OSJNBB0038F03.10 PROTEIN"/>
    <property type="match status" value="1"/>
</dbReference>
<feature type="region of interest" description="Disordered" evidence="4">
    <location>
        <begin position="50"/>
        <end position="117"/>
    </location>
</feature>
<sequence>MGLLRGPCNQCGVITTLPWRVGPPEKPELVLCIACGTKYYRTRGTLANLAPTKKFPGYPPKRPTCSEDNSETKYDSEDDSETKCASSSPSSSLQRVDGDQIPGNSRNRSGTTLSDLSHIENLQRVPFSTVEHDPGASDSAEDVVLIYNANSLFVSPNEIGLGAVLLKPTSSDVNTMDGTTDDQKTNQRHLLLRLCSKKSRSKSFKAPVKIQNRATTAALRNGTCQIASFQKPKSTSSILGSAPKPPDEALLYQAPGISTRPPIARFISASTLVYLCNNRIAQALQLFQLVFKLLNVRQLVPVQPLDRLLITFSIFCFPDVSNVPANLSSFTVFLTLDD</sequence>